<proteinExistence type="predicted"/>
<dbReference type="SUPFAM" id="SSF51395">
    <property type="entry name" value="FMN-linked oxidoreductases"/>
    <property type="match status" value="1"/>
</dbReference>
<dbReference type="InterPro" id="IPR045247">
    <property type="entry name" value="Oye-like"/>
</dbReference>
<dbReference type="GO" id="GO:0003959">
    <property type="term" value="F:NADPH dehydrogenase activity"/>
    <property type="evidence" value="ECO:0007669"/>
    <property type="project" value="TreeGrafter"/>
</dbReference>
<organism evidence="3 4">
    <name type="scientific">Fusarium vanettenii (strain ATCC MYA-4622 / CBS 123669 / FGSC 9596 / NRRL 45880 / 77-13-4)</name>
    <name type="common">Fusarium solani subsp. pisi</name>
    <dbReference type="NCBI Taxonomy" id="660122"/>
    <lineage>
        <taxon>Eukaryota</taxon>
        <taxon>Fungi</taxon>
        <taxon>Dikarya</taxon>
        <taxon>Ascomycota</taxon>
        <taxon>Pezizomycotina</taxon>
        <taxon>Sordariomycetes</taxon>
        <taxon>Hypocreomycetidae</taxon>
        <taxon>Hypocreales</taxon>
        <taxon>Nectriaceae</taxon>
        <taxon>Fusarium</taxon>
        <taxon>Fusarium solani species complex</taxon>
        <taxon>Fusarium vanettenii</taxon>
    </lineage>
</organism>
<dbReference type="HOGENOM" id="CLU_012153_0_0_1"/>
<dbReference type="EMBL" id="GG698949">
    <property type="protein sequence ID" value="EEU34904.1"/>
    <property type="molecule type" value="Genomic_DNA"/>
</dbReference>
<evidence type="ECO:0000259" key="2">
    <source>
        <dbReference type="Pfam" id="PF00724"/>
    </source>
</evidence>
<dbReference type="AlphaFoldDB" id="C7ZM49"/>
<dbReference type="Pfam" id="PF00724">
    <property type="entry name" value="Oxidored_FMN"/>
    <property type="match status" value="1"/>
</dbReference>
<feature type="domain" description="NADH:flavin oxidoreductase/NADH oxidase N-terminal" evidence="2">
    <location>
        <begin position="6"/>
        <end position="334"/>
    </location>
</feature>
<dbReference type="KEGG" id="nhe:NECHADRAFT_39670"/>
<dbReference type="FunFam" id="3.20.20.70:FF:000138">
    <property type="entry name" value="NADPH dehydrogenase 1"/>
    <property type="match status" value="1"/>
</dbReference>
<dbReference type="CDD" id="cd02933">
    <property type="entry name" value="OYE_like_FMN"/>
    <property type="match status" value="1"/>
</dbReference>
<evidence type="ECO:0000256" key="1">
    <source>
        <dbReference type="ARBA" id="ARBA00022630"/>
    </source>
</evidence>
<accession>C7ZM49</accession>
<keyword evidence="4" id="KW-1185">Reference proteome</keyword>
<dbReference type="Proteomes" id="UP000005206">
    <property type="component" value="Chromosome 5"/>
</dbReference>
<dbReference type="InterPro" id="IPR001155">
    <property type="entry name" value="OxRdtase_FMN_N"/>
</dbReference>
<dbReference type="eggNOG" id="KOG0134">
    <property type="taxonomic scope" value="Eukaryota"/>
</dbReference>
<protein>
    <recommendedName>
        <fullName evidence="2">NADH:flavin oxidoreductase/NADH oxidase N-terminal domain-containing protein</fullName>
    </recommendedName>
</protein>
<dbReference type="InParanoid" id="C7ZM49"/>
<gene>
    <name evidence="3" type="ORF">NECHADRAFT_39670</name>
</gene>
<sequence>MADHRLFQPLAVGPITTKHRIVMAPLTRFRADDNHVPSDLAPEYYGQRASVPGTLLISEATFISREAGGYPNVPGIWSQEQIDAWKKVTRAVHEKRSFIFLQLWALGRVAMPDVARAEGFDIVSSSAKPFEKDAAVPRAATKLEIQRFVQQYAQAARNGIKAGFDGVEIHGAGGYLIDQFTQDNCNTRSDEYGGSIENRTRFILEVAQAVAEAIGAERVGVRLSPWQRYQGMRMADPIPQFTHVVQELGALELAYLHLIESRVNGNVDGDDREPPDFAINAWDARKPVILAGGYTAESAREVTGKWKRRNILVAFGRHFISTPDLPFRIREGIPFTPYDRRTFYDVGSLKGYTDYEFSPEFQKSIGV</sequence>
<dbReference type="VEuPathDB" id="FungiDB:NECHADRAFT_39670"/>
<dbReference type="FunCoup" id="C7ZM49">
    <property type="interactions" value="835"/>
</dbReference>
<dbReference type="OMA" id="LTRCMAG"/>
<keyword evidence="1" id="KW-0285">Flavoprotein</keyword>
<evidence type="ECO:0000313" key="3">
    <source>
        <dbReference type="EMBL" id="EEU34904.1"/>
    </source>
</evidence>
<dbReference type="GO" id="GO:0010181">
    <property type="term" value="F:FMN binding"/>
    <property type="evidence" value="ECO:0007669"/>
    <property type="project" value="InterPro"/>
</dbReference>
<name>C7ZM49_FUSV7</name>
<dbReference type="PANTHER" id="PTHR22893">
    <property type="entry name" value="NADH OXIDOREDUCTASE-RELATED"/>
    <property type="match status" value="1"/>
</dbReference>
<dbReference type="Gene3D" id="3.20.20.70">
    <property type="entry name" value="Aldolase class I"/>
    <property type="match status" value="1"/>
</dbReference>
<evidence type="ECO:0000313" key="4">
    <source>
        <dbReference type="Proteomes" id="UP000005206"/>
    </source>
</evidence>
<dbReference type="RefSeq" id="XP_003040617.1">
    <property type="nucleotide sequence ID" value="XM_003040571.1"/>
</dbReference>
<dbReference type="PANTHER" id="PTHR22893:SF91">
    <property type="entry name" value="NADPH DEHYDROGENASE 2-RELATED"/>
    <property type="match status" value="1"/>
</dbReference>
<reference evidence="3 4" key="1">
    <citation type="journal article" date="2009" name="PLoS Genet.">
        <title>The genome of Nectria haematococca: contribution of supernumerary chromosomes to gene expansion.</title>
        <authorList>
            <person name="Coleman J.J."/>
            <person name="Rounsley S.D."/>
            <person name="Rodriguez-Carres M."/>
            <person name="Kuo A."/>
            <person name="Wasmann C.C."/>
            <person name="Grimwood J."/>
            <person name="Schmutz J."/>
            <person name="Taga M."/>
            <person name="White G.J."/>
            <person name="Zhou S."/>
            <person name="Schwartz D.C."/>
            <person name="Freitag M."/>
            <person name="Ma L.J."/>
            <person name="Danchin E.G."/>
            <person name="Henrissat B."/>
            <person name="Coutinho P.M."/>
            <person name="Nelson D.R."/>
            <person name="Straney D."/>
            <person name="Napoli C.A."/>
            <person name="Barker B.M."/>
            <person name="Gribskov M."/>
            <person name="Rep M."/>
            <person name="Kroken S."/>
            <person name="Molnar I."/>
            <person name="Rensing C."/>
            <person name="Kennell J.C."/>
            <person name="Zamora J."/>
            <person name="Farman M.L."/>
            <person name="Selker E.U."/>
            <person name="Salamov A."/>
            <person name="Shapiro H."/>
            <person name="Pangilinan J."/>
            <person name="Lindquist E."/>
            <person name="Lamers C."/>
            <person name="Grigoriev I.V."/>
            <person name="Geiser D.M."/>
            <person name="Covert S.F."/>
            <person name="Temporini E."/>
            <person name="Vanetten H.D."/>
        </authorList>
    </citation>
    <scope>NUCLEOTIDE SEQUENCE [LARGE SCALE GENOMIC DNA]</scope>
    <source>
        <strain evidence="4">ATCC MYA-4622 / CBS 123669 / FGSC 9596 / NRRL 45880 / 77-13-4</strain>
    </source>
</reference>
<dbReference type="GeneID" id="9679053"/>
<dbReference type="InterPro" id="IPR013785">
    <property type="entry name" value="Aldolase_TIM"/>
</dbReference>
<dbReference type="OrthoDB" id="276546at2759"/>